<evidence type="ECO:0000313" key="3">
    <source>
        <dbReference type="Proteomes" id="UP001140513"/>
    </source>
</evidence>
<name>A0A9W9C837_9PLEO</name>
<dbReference type="Proteomes" id="UP001140513">
    <property type="component" value="Unassembled WGS sequence"/>
</dbReference>
<organism evidence="2 3">
    <name type="scientific">Didymosphaeria variabile</name>
    <dbReference type="NCBI Taxonomy" id="1932322"/>
    <lineage>
        <taxon>Eukaryota</taxon>
        <taxon>Fungi</taxon>
        <taxon>Dikarya</taxon>
        <taxon>Ascomycota</taxon>
        <taxon>Pezizomycotina</taxon>
        <taxon>Dothideomycetes</taxon>
        <taxon>Pleosporomycetidae</taxon>
        <taxon>Pleosporales</taxon>
        <taxon>Massarineae</taxon>
        <taxon>Didymosphaeriaceae</taxon>
        <taxon>Didymosphaeria</taxon>
    </lineage>
</organism>
<feature type="compositionally biased region" description="Low complexity" evidence="1">
    <location>
        <begin position="32"/>
        <end position="43"/>
    </location>
</feature>
<evidence type="ECO:0000313" key="2">
    <source>
        <dbReference type="EMBL" id="KAJ4350120.1"/>
    </source>
</evidence>
<dbReference type="GeneID" id="80912271"/>
<dbReference type="RefSeq" id="XP_056069050.1">
    <property type="nucleotide sequence ID" value="XM_056217494.1"/>
</dbReference>
<dbReference type="AlphaFoldDB" id="A0A9W9C837"/>
<proteinExistence type="predicted"/>
<reference evidence="2" key="1">
    <citation type="submission" date="2022-10" db="EMBL/GenBank/DDBJ databases">
        <title>Tapping the CABI collections for fungal endophytes: first genome assemblies for Collariella, Neodidymelliopsis, Ascochyta clinopodiicola, Didymella pomorum, Didymosphaeria variabile, Neocosmospora piperis and Neocucurbitaria cava.</title>
        <authorList>
            <person name="Hill R."/>
        </authorList>
    </citation>
    <scope>NUCLEOTIDE SEQUENCE</scope>
    <source>
        <strain evidence="2">IMI 356815</strain>
    </source>
</reference>
<gene>
    <name evidence="2" type="primary">CDC39_1</name>
    <name evidence="2" type="ORF">N0V89_008741</name>
</gene>
<feature type="compositionally biased region" description="Polar residues" evidence="1">
    <location>
        <begin position="16"/>
        <end position="25"/>
    </location>
</feature>
<feature type="compositionally biased region" description="Low complexity" evidence="1">
    <location>
        <begin position="128"/>
        <end position="150"/>
    </location>
</feature>
<feature type="compositionally biased region" description="Gly residues" evidence="1">
    <location>
        <begin position="110"/>
        <end position="121"/>
    </location>
</feature>
<dbReference type="EMBL" id="JAPEUX010000006">
    <property type="protein sequence ID" value="KAJ4350120.1"/>
    <property type="molecule type" value="Genomic_DNA"/>
</dbReference>
<feature type="compositionally biased region" description="Low complexity" evidence="1">
    <location>
        <begin position="97"/>
        <end position="109"/>
    </location>
</feature>
<feature type="region of interest" description="Disordered" evidence="1">
    <location>
        <begin position="1"/>
        <end position="150"/>
    </location>
</feature>
<feature type="compositionally biased region" description="Low complexity" evidence="1">
    <location>
        <begin position="62"/>
        <end position="79"/>
    </location>
</feature>
<dbReference type="OrthoDB" id="2438988at2759"/>
<protein>
    <submittedName>
        <fullName evidence="2">CCR4-NOT core subunit cdc39</fullName>
    </submittedName>
</protein>
<comment type="caution">
    <text evidence="2">The sequence shown here is derived from an EMBL/GenBank/DDBJ whole genome shotgun (WGS) entry which is preliminary data.</text>
</comment>
<keyword evidence="3" id="KW-1185">Reference proteome</keyword>
<sequence>MSSQQPPWGPPRHSTRLTPISTNITHEQRNTPSPSGSRPGFSPATSSFPSLPPSSARHIGSRKSSAASSTSAPFSPSHAGQQPPVGQLLSSRSRTILSQQPSQLASAAAVGGGGSSSGGGPSRLVRASPSLSTSSTVGSPSTSANPASASAHNQNLSRIVIAQVFLLLSQFGPVKDEKDRAKWETQAEQIRKLIDSNGMEVFSKYFRRLLQNNAAHIFSTGGRSTDPNGNYQILVTEMQKLRVDPEQALKIAESLNSPEGDLFRDFDLSALISHFQLDIYSQAMLAASCKLGSNSELKARG</sequence>
<accession>A0A9W9C837</accession>
<evidence type="ECO:0000256" key="1">
    <source>
        <dbReference type="SAM" id="MobiDB-lite"/>
    </source>
</evidence>